<accession>A0A8J4H932</accession>
<proteinExistence type="predicted"/>
<reference evidence="1" key="1">
    <citation type="submission" date="2021-04" db="EMBL/GenBank/DDBJ databases">
        <title>Draft genome sequence of Xylanibacillus composti strain K13.</title>
        <authorList>
            <person name="Uke A."/>
            <person name="Chhe C."/>
            <person name="Baramee S."/>
            <person name="Kosugi A."/>
        </authorList>
    </citation>
    <scope>NUCLEOTIDE SEQUENCE</scope>
    <source>
        <strain evidence="1">K13</strain>
    </source>
</reference>
<name>A0A8J4H932_9BACL</name>
<dbReference type="AlphaFoldDB" id="A0A8J4H932"/>
<dbReference type="RefSeq" id="WP_213414291.1">
    <property type="nucleotide sequence ID" value="NZ_BOVK01000099.1"/>
</dbReference>
<protein>
    <submittedName>
        <fullName evidence="1">Uncharacterized protein</fullName>
    </submittedName>
</protein>
<keyword evidence="2" id="KW-1185">Reference proteome</keyword>
<dbReference type="EMBL" id="BOVK01000099">
    <property type="protein sequence ID" value="GIQ71499.1"/>
    <property type="molecule type" value="Genomic_DNA"/>
</dbReference>
<evidence type="ECO:0000313" key="1">
    <source>
        <dbReference type="EMBL" id="GIQ71499.1"/>
    </source>
</evidence>
<gene>
    <name evidence="1" type="ORF">XYCOK13_43230</name>
</gene>
<evidence type="ECO:0000313" key="2">
    <source>
        <dbReference type="Proteomes" id="UP000677918"/>
    </source>
</evidence>
<sequence length="182" mass="21449">MENKTLSSLLNDLHKIIVFARYLVSSNYEKDAVIEILQTIEGTLTGVSNGREYERAAFIERILEEVSGDPSVMELFSDSLRDPEYSEITDNESEIMKYLPVIDEVMKEARMNYNEGNAEKSHDLLDCIHNLPVLLLNKKNWKAKVFWKTSMKHYREKWQDDDFLVQEEQRLIPQPLFKRWMS</sequence>
<dbReference type="Proteomes" id="UP000677918">
    <property type="component" value="Unassembled WGS sequence"/>
</dbReference>
<organism evidence="1 2">
    <name type="scientific">Xylanibacillus composti</name>
    <dbReference type="NCBI Taxonomy" id="1572762"/>
    <lineage>
        <taxon>Bacteria</taxon>
        <taxon>Bacillati</taxon>
        <taxon>Bacillota</taxon>
        <taxon>Bacilli</taxon>
        <taxon>Bacillales</taxon>
        <taxon>Paenibacillaceae</taxon>
        <taxon>Xylanibacillus</taxon>
    </lineage>
</organism>
<comment type="caution">
    <text evidence="1">The sequence shown here is derived from an EMBL/GenBank/DDBJ whole genome shotgun (WGS) entry which is preliminary data.</text>
</comment>